<dbReference type="InterPro" id="IPR014044">
    <property type="entry name" value="CAP_dom"/>
</dbReference>
<dbReference type="Gene3D" id="3.40.33.10">
    <property type="entry name" value="CAP"/>
    <property type="match status" value="1"/>
</dbReference>
<organism evidence="2 3">
    <name type="scientific">Teladorsagia circumcincta</name>
    <name type="common">Brown stomach worm</name>
    <name type="synonym">Ostertagia circumcincta</name>
    <dbReference type="NCBI Taxonomy" id="45464"/>
    <lineage>
        <taxon>Eukaryota</taxon>
        <taxon>Metazoa</taxon>
        <taxon>Ecdysozoa</taxon>
        <taxon>Nematoda</taxon>
        <taxon>Chromadorea</taxon>
        <taxon>Rhabditida</taxon>
        <taxon>Rhabditina</taxon>
        <taxon>Rhabditomorpha</taxon>
        <taxon>Strongyloidea</taxon>
        <taxon>Trichostrongylidae</taxon>
        <taxon>Teladorsagia</taxon>
    </lineage>
</organism>
<dbReference type="InterPro" id="IPR035940">
    <property type="entry name" value="CAP_sf"/>
</dbReference>
<dbReference type="Proteomes" id="UP000230423">
    <property type="component" value="Unassembled WGS sequence"/>
</dbReference>
<reference evidence="2 3" key="1">
    <citation type="submission" date="2015-09" db="EMBL/GenBank/DDBJ databases">
        <title>Draft genome of the parasitic nematode Teladorsagia circumcincta isolate WARC Sus (inbred).</title>
        <authorList>
            <person name="Mitreva M."/>
        </authorList>
    </citation>
    <scope>NUCLEOTIDE SEQUENCE [LARGE SCALE GENOMIC DNA]</scope>
    <source>
        <strain evidence="2 3">S</strain>
    </source>
</reference>
<feature type="domain" description="SCP" evidence="1">
    <location>
        <begin position="32"/>
        <end position="133"/>
    </location>
</feature>
<dbReference type="EMBL" id="KZ350342">
    <property type="protein sequence ID" value="PIO63980.1"/>
    <property type="molecule type" value="Genomic_DNA"/>
</dbReference>
<sequence>MYFKVFVSSYVKADYGCSKDLTQSDKTRKLFLDFHNDVRRNISTGIQPNRKVYSEFLGPAKNMYKLNWDCDLEKKAQYQVSSCAFRVAPGSCLLSMSQNSVSVNYTSGKEEESMEVALKSWLDPTITYGVPPHHKFFYRLETFANVNIMIIAQAKIE</sequence>
<evidence type="ECO:0000259" key="1">
    <source>
        <dbReference type="Pfam" id="PF00188"/>
    </source>
</evidence>
<accession>A0A2G9U395</accession>
<gene>
    <name evidence="2" type="ORF">TELCIR_14403</name>
</gene>
<dbReference type="AlphaFoldDB" id="A0A2G9U395"/>
<keyword evidence="3" id="KW-1185">Reference proteome</keyword>
<name>A0A2G9U395_TELCI</name>
<dbReference type="Pfam" id="PF00188">
    <property type="entry name" value="CAP"/>
    <property type="match status" value="1"/>
</dbReference>
<dbReference type="OrthoDB" id="5832927at2759"/>
<dbReference type="CDD" id="cd05380">
    <property type="entry name" value="CAP_euk"/>
    <property type="match status" value="1"/>
</dbReference>
<proteinExistence type="predicted"/>
<dbReference type="SUPFAM" id="SSF55797">
    <property type="entry name" value="PR-1-like"/>
    <property type="match status" value="1"/>
</dbReference>
<evidence type="ECO:0000313" key="2">
    <source>
        <dbReference type="EMBL" id="PIO63980.1"/>
    </source>
</evidence>
<evidence type="ECO:0000313" key="3">
    <source>
        <dbReference type="Proteomes" id="UP000230423"/>
    </source>
</evidence>
<protein>
    <submittedName>
        <fullName evidence="2">SCP-like protein</fullName>
    </submittedName>
</protein>